<evidence type="ECO:0000313" key="3">
    <source>
        <dbReference type="EMBL" id="MDK4301722.1"/>
    </source>
</evidence>
<feature type="domain" description="Nudix hydrolase" evidence="2">
    <location>
        <begin position="54"/>
        <end position="200"/>
    </location>
</feature>
<dbReference type="InterPro" id="IPR015797">
    <property type="entry name" value="NUDIX_hydrolase-like_dom_sf"/>
</dbReference>
<name>A0ABT7G6A8_9CORY</name>
<gene>
    <name evidence="3" type="ORF">QPX45_10875</name>
</gene>
<evidence type="ECO:0000259" key="2">
    <source>
        <dbReference type="PROSITE" id="PS51462"/>
    </source>
</evidence>
<dbReference type="PROSITE" id="PS51462">
    <property type="entry name" value="NUDIX"/>
    <property type="match status" value="1"/>
</dbReference>
<dbReference type="EMBL" id="JASNVK010000029">
    <property type="protein sequence ID" value="MDK4301722.1"/>
    <property type="molecule type" value="Genomic_DNA"/>
</dbReference>
<dbReference type="Pfam" id="PF00293">
    <property type="entry name" value="NUDIX"/>
    <property type="match status" value="1"/>
</dbReference>
<proteinExistence type="predicted"/>
<keyword evidence="4" id="KW-1185">Reference proteome</keyword>
<dbReference type="GO" id="GO:0016787">
    <property type="term" value="F:hydrolase activity"/>
    <property type="evidence" value="ECO:0007669"/>
    <property type="project" value="UniProtKB-KW"/>
</dbReference>
<dbReference type="InterPro" id="IPR000086">
    <property type="entry name" value="NUDIX_hydrolase_dom"/>
</dbReference>
<protein>
    <submittedName>
        <fullName evidence="3">NUDIX hydrolase</fullName>
        <ecNumber evidence="3">3.6.-.-</ecNumber>
    </submittedName>
</protein>
<sequence length="254" mass="26938">MNNRQALEPQQSRQRGQHVFSTLNSELLAQGPIVGLRRDTVSMPGGGEATREILEHFGSAAIVALDADNRIALLHQYRHAFGQRLWEIPAGLLDHAGETAFECAQRELLEETGAQAARWAVLGDIAPSPGISDEATRIFLARDISTADQDPATAGATGLADQVGDSGDEEADMELAWITLADAVAKVCAGEITNASAVAGILFAHHHVVAGTQLRSVEAPFALRPTALAQRRQASGTVQPGAALTQVTETDNHE</sequence>
<dbReference type="SUPFAM" id="SSF55811">
    <property type="entry name" value="Nudix"/>
    <property type="match status" value="1"/>
</dbReference>
<dbReference type="PANTHER" id="PTHR11839:SF31">
    <property type="entry name" value="ADP-RIBOSE PYROPHOSPHATASE"/>
    <property type="match status" value="1"/>
</dbReference>
<keyword evidence="1 3" id="KW-0378">Hydrolase</keyword>
<evidence type="ECO:0000313" key="4">
    <source>
        <dbReference type="Proteomes" id="UP001243856"/>
    </source>
</evidence>
<dbReference type="PANTHER" id="PTHR11839">
    <property type="entry name" value="UDP/ADP-SUGAR PYROPHOSPHATASE"/>
    <property type="match status" value="1"/>
</dbReference>
<dbReference type="RefSeq" id="WP_018119493.1">
    <property type="nucleotide sequence ID" value="NZ_CBCRTU010000001.1"/>
</dbReference>
<dbReference type="GeneID" id="64189385"/>
<dbReference type="Proteomes" id="UP001243856">
    <property type="component" value="Unassembled WGS sequence"/>
</dbReference>
<evidence type="ECO:0000256" key="1">
    <source>
        <dbReference type="ARBA" id="ARBA00022801"/>
    </source>
</evidence>
<accession>A0ABT7G6A8</accession>
<organism evidence="3 4">
    <name type="scientific">Corynebacterium propinquum</name>
    <dbReference type="NCBI Taxonomy" id="43769"/>
    <lineage>
        <taxon>Bacteria</taxon>
        <taxon>Bacillati</taxon>
        <taxon>Actinomycetota</taxon>
        <taxon>Actinomycetes</taxon>
        <taxon>Mycobacteriales</taxon>
        <taxon>Corynebacteriaceae</taxon>
        <taxon>Corynebacterium</taxon>
    </lineage>
</organism>
<dbReference type="CDD" id="cd24158">
    <property type="entry name" value="NUDIX_ADPRase_Rv1700"/>
    <property type="match status" value="1"/>
</dbReference>
<comment type="caution">
    <text evidence="3">The sequence shown here is derived from an EMBL/GenBank/DDBJ whole genome shotgun (WGS) entry which is preliminary data.</text>
</comment>
<dbReference type="EC" id="3.6.-.-" evidence="3"/>
<reference evidence="3 4" key="1">
    <citation type="submission" date="2023-05" db="EMBL/GenBank/DDBJ databases">
        <title>Metabolic capabilities are highly conserved among human nasal-associated Corynebacterium species in pangenomic analyses.</title>
        <authorList>
            <person name="Tran T.H."/>
            <person name="Roberts A.Q."/>
            <person name="Escapa I.F."/>
            <person name="Gao W."/>
            <person name="Conlan S."/>
            <person name="Kong H."/>
            <person name="Segre J.A."/>
            <person name="Kelly M.S."/>
            <person name="Lemon K.P."/>
        </authorList>
    </citation>
    <scope>NUCLEOTIDE SEQUENCE [LARGE SCALE GENOMIC DNA]</scope>
    <source>
        <strain evidence="3 4">KPL2811</strain>
    </source>
</reference>
<dbReference type="Gene3D" id="3.90.79.10">
    <property type="entry name" value="Nucleoside Triphosphate Pyrophosphohydrolase"/>
    <property type="match status" value="1"/>
</dbReference>